<reference evidence="3" key="1">
    <citation type="submission" date="2020-01" db="EMBL/GenBank/DDBJ databases">
        <title>'Steroidobacter agaridevorans' sp. nov., agar-degrading bacteria isolated from rhizosphere soils.</title>
        <authorList>
            <person name="Ikenaga M."/>
            <person name="Kataoka M."/>
            <person name="Murouchi A."/>
            <person name="Katsuragi S."/>
            <person name="Sakai M."/>
        </authorList>
    </citation>
    <scope>NUCLEOTIDE SEQUENCE [LARGE SCALE GENOMIC DNA]</scope>
    <source>
        <strain evidence="3">YU21-B</strain>
    </source>
</reference>
<sequence>MGPLVSFIVFTLCISFLLSWFIYVPLFMRLLRRSSEEEFMGMGSHYFFFGKIIASAYLYFLLKHYRRSADADVRFHGEILTVTFAYAPIIVILMYYLRGLYE</sequence>
<dbReference type="RefSeq" id="WP_161811931.1">
    <property type="nucleotide sequence ID" value="NZ_BLJN01000002.1"/>
</dbReference>
<comment type="caution">
    <text evidence="2">The sequence shown here is derived from an EMBL/GenBank/DDBJ whole genome shotgun (WGS) entry which is preliminary data.</text>
</comment>
<evidence type="ECO:0000313" key="2">
    <source>
        <dbReference type="EMBL" id="GFE80218.1"/>
    </source>
</evidence>
<dbReference type="Proteomes" id="UP000445000">
    <property type="component" value="Unassembled WGS sequence"/>
</dbReference>
<gene>
    <name evidence="2" type="ORF">GCM10011487_22180</name>
</gene>
<feature type="transmembrane region" description="Helical" evidence="1">
    <location>
        <begin position="39"/>
        <end position="59"/>
    </location>
</feature>
<feature type="transmembrane region" description="Helical" evidence="1">
    <location>
        <begin position="79"/>
        <end position="97"/>
    </location>
</feature>
<organism evidence="2 3">
    <name type="scientific">Steroidobacter agaridevorans</name>
    <dbReference type="NCBI Taxonomy" id="2695856"/>
    <lineage>
        <taxon>Bacteria</taxon>
        <taxon>Pseudomonadati</taxon>
        <taxon>Pseudomonadota</taxon>
        <taxon>Gammaproteobacteria</taxon>
        <taxon>Steroidobacterales</taxon>
        <taxon>Steroidobacteraceae</taxon>
        <taxon>Steroidobacter</taxon>
    </lineage>
</organism>
<keyword evidence="1" id="KW-1133">Transmembrane helix</keyword>
<protein>
    <submittedName>
        <fullName evidence="2">Uncharacterized protein</fullName>
    </submittedName>
</protein>
<keyword evidence="1" id="KW-0812">Transmembrane</keyword>
<name>A0A829YBL7_9GAMM</name>
<evidence type="ECO:0000313" key="3">
    <source>
        <dbReference type="Proteomes" id="UP000445000"/>
    </source>
</evidence>
<dbReference type="AlphaFoldDB" id="A0A829YBL7"/>
<accession>A0A829YBL7</accession>
<proteinExistence type="predicted"/>
<keyword evidence="3" id="KW-1185">Reference proteome</keyword>
<feature type="transmembrane region" description="Helical" evidence="1">
    <location>
        <begin position="6"/>
        <end position="27"/>
    </location>
</feature>
<evidence type="ECO:0000256" key="1">
    <source>
        <dbReference type="SAM" id="Phobius"/>
    </source>
</evidence>
<keyword evidence="1" id="KW-0472">Membrane</keyword>
<dbReference type="EMBL" id="BLJN01000002">
    <property type="protein sequence ID" value="GFE80218.1"/>
    <property type="molecule type" value="Genomic_DNA"/>
</dbReference>